<evidence type="ECO:0000256" key="1">
    <source>
        <dbReference type="SAM" id="MobiDB-lite"/>
    </source>
</evidence>
<dbReference type="AlphaFoldDB" id="A0A7J5XKT2"/>
<protein>
    <submittedName>
        <fullName evidence="2">Uncharacterized protein</fullName>
    </submittedName>
</protein>
<name>A0A7J5XKT2_DISMA</name>
<feature type="region of interest" description="Disordered" evidence="1">
    <location>
        <begin position="250"/>
        <end position="321"/>
    </location>
</feature>
<gene>
    <name evidence="2" type="ORF">F7725_009463</name>
</gene>
<dbReference type="OrthoDB" id="8946688at2759"/>
<evidence type="ECO:0000313" key="2">
    <source>
        <dbReference type="EMBL" id="KAF3837695.1"/>
    </source>
</evidence>
<reference evidence="2 3" key="1">
    <citation type="submission" date="2020-03" db="EMBL/GenBank/DDBJ databases">
        <title>Dissostichus mawsoni Genome sequencing and assembly.</title>
        <authorList>
            <person name="Park H."/>
        </authorList>
    </citation>
    <scope>NUCLEOTIDE SEQUENCE [LARGE SCALE GENOMIC DNA]</scope>
    <source>
        <strain evidence="2">DM0001</strain>
        <tissue evidence="2">Muscle</tissue>
    </source>
</reference>
<keyword evidence="3" id="KW-1185">Reference proteome</keyword>
<accession>A0A7J5XKT2</accession>
<sequence>MLRKIQKEVFGTTTPRPRVQTEGANTKIVPFITTYSSHSTVMGRQMKQHFQEIMGDQFVNQPTKVISAFRRNPNLKDLLVRAKLPPLGTNVQIPQDSHKEPRMAPRELTEFQVLTRTIFGLLRTYYHQQTVRRMIQGSVNTLPYLIQAKNRIANTFNPSIPTINTSHLLQGNASNCLQTSLQISDEHHTQTIATLLSKLKKMTDKEEQQAREVACKWARSKYPTIQDWIFTQTAEDLCLMGIGISLRRPYSSGTTAPSPHPESNITQHPTDGQPPIGDTIPSLTSSILPTTGLSSTTEPRYPQPTTVEIVPQDLDLSPTIP</sequence>
<dbReference type="EMBL" id="JAAKFY010000022">
    <property type="protein sequence ID" value="KAF3837695.1"/>
    <property type="molecule type" value="Genomic_DNA"/>
</dbReference>
<feature type="compositionally biased region" description="Polar residues" evidence="1">
    <location>
        <begin position="281"/>
        <end position="306"/>
    </location>
</feature>
<proteinExistence type="predicted"/>
<comment type="caution">
    <text evidence="2">The sequence shown here is derived from an EMBL/GenBank/DDBJ whole genome shotgun (WGS) entry which is preliminary data.</text>
</comment>
<evidence type="ECO:0000313" key="3">
    <source>
        <dbReference type="Proteomes" id="UP000518266"/>
    </source>
</evidence>
<dbReference type="Proteomes" id="UP000518266">
    <property type="component" value="Unassembled WGS sequence"/>
</dbReference>
<feature type="compositionally biased region" description="Polar residues" evidence="1">
    <location>
        <begin position="251"/>
        <end position="270"/>
    </location>
</feature>
<organism evidence="2 3">
    <name type="scientific">Dissostichus mawsoni</name>
    <name type="common">Antarctic cod</name>
    <dbReference type="NCBI Taxonomy" id="36200"/>
    <lineage>
        <taxon>Eukaryota</taxon>
        <taxon>Metazoa</taxon>
        <taxon>Chordata</taxon>
        <taxon>Craniata</taxon>
        <taxon>Vertebrata</taxon>
        <taxon>Euteleostomi</taxon>
        <taxon>Actinopterygii</taxon>
        <taxon>Neopterygii</taxon>
        <taxon>Teleostei</taxon>
        <taxon>Neoteleostei</taxon>
        <taxon>Acanthomorphata</taxon>
        <taxon>Eupercaria</taxon>
        <taxon>Perciformes</taxon>
        <taxon>Notothenioidei</taxon>
        <taxon>Nototheniidae</taxon>
        <taxon>Dissostichus</taxon>
    </lineage>
</organism>